<dbReference type="InterPro" id="IPR027012">
    <property type="entry name" value="Enkurin_dom"/>
</dbReference>
<dbReference type="PROSITE" id="PS51665">
    <property type="entry name" value="ENKURIN"/>
    <property type="match status" value="1"/>
</dbReference>
<dbReference type="Pfam" id="PF13864">
    <property type="entry name" value="Enkurin"/>
    <property type="match status" value="1"/>
</dbReference>
<dbReference type="PANTHER" id="PTHR21490">
    <property type="entry name" value="ENKURIN-RELATED"/>
    <property type="match status" value="1"/>
</dbReference>
<feature type="compositionally biased region" description="Basic and acidic residues" evidence="6">
    <location>
        <begin position="35"/>
        <end position="46"/>
    </location>
</feature>
<dbReference type="AlphaFoldDB" id="A0AAD1RVF7"/>
<evidence type="ECO:0000256" key="2">
    <source>
        <dbReference type="ARBA" id="ARBA00004245"/>
    </source>
</evidence>
<evidence type="ECO:0000256" key="5">
    <source>
        <dbReference type="ARBA" id="ARBA00023273"/>
    </source>
</evidence>
<dbReference type="PANTHER" id="PTHR21490:SF0">
    <property type="entry name" value="ENKURIN"/>
    <property type="match status" value="1"/>
</dbReference>
<evidence type="ECO:0000256" key="4">
    <source>
        <dbReference type="ARBA" id="ARBA00023212"/>
    </source>
</evidence>
<evidence type="ECO:0000256" key="3">
    <source>
        <dbReference type="ARBA" id="ARBA00022490"/>
    </source>
</evidence>
<organism evidence="8 9">
    <name type="scientific">Pelobates cultripes</name>
    <name type="common">Western spadefoot toad</name>
    <dbReference type="NCBI Taxonomy" id="61616"/>
    <lineage>
        <taxon>Eukaryota</taxon>
        <taxon>Metazoa</taxon>
        <taxon>Chordata</taxon>
        <taxon>Craniata</taxon>
        <taxon>Vertebrata</taxon>
        <taxon>Euteleostomi</taxon>
        <taxon>Amphibia</taxon>
        <taxon>Batrachia</taxon>
        <taxon>Anura</taxon>
        <taxon>Pelobatoidea</taxon>
        <taxon>Pelobatidae</taxon>
        <taxon>Pelobates</taxon>
    </lineage>
</organism>
<dbReference type="GO" id="GO:0005879">
    <property type="term" value="C:axonemal microtubule"/>
    <property type="evidence" value="ECO:0007669"/>
    <property type="project" value="TreeGrafter"/>
</dbReference>
<keyword evidence="3" id="KW-0963">Cytoplasm</keyword>
<keyword evidence="5" id="KW-0966">Cell projection</keyword>
<evidence type="ECO:0000313" key="9">
    <source>
        <dbReference type="Proteomes" id="UP001295444"/>
    </source>
</evidence>
<keyword evidence="9" id="KW-1185">Reference proteome</keyword>
<evidence type="ECO:0000259" key="7">
    <source>
        <dbReference type="PROSITE" id="PS51665"/>
    </source>
</evidence>
<gene>
    <name evidence="8" type="ORF">PECUL_23A044522</name>
</gene>
<reference evidence="8" key="1">
    <citation type="submission" date="2022-03" db="EMBL/GenBank/DDBJ databases">
        <authorList>
            <person name="Alioto T."/>
            <person name="Alioto T."/>
            <person name="Gomez Garrido J."/>
        </authorList>
    </citation>
    <scope>NUCLEOTIDE SEQUENCE</scope>
</reference>
<dbReference type="InterPro" id="IPR052102">
    <property type="entry name" value="Enkurin_domain-protein"/>
</dbReference>
<feature type="domain" description="Enkurin" evidence="7">
    <location>
        <begin position="170"/>
        <end position="262"/>
    </location>
</feature>
<evidence type="ECO:0000313" key="8">
    <source>
        <dbReference type="EMBL" id="CAH2282250.1"/>
    </source>
</evidence>
<feature type="region of interest" description="Disordered" evidence="6">
    <location>
        <begin position="33"/>
        <end position="58"/>
    </location>
</feature>
<dbReference type="GO" id="GO:0005516">
    <property type="term" value="F:calmodulin binding"/>
    <property type="evidence" value="ECO:0007669"/>
    <property type="project" value="TreeGrafter"/>
</dbReference>
<dbReference type="EMBL" id="OW240915">
    <property type="protein sequence ID" value="CAH2282250.1"/>
    <property type="molecule type" value="Genomic_DNA"/>
</dbReference>
<sequence>MKESHPVENLYNLIPKEKVEVVKPPRYISTFSESVKTEEQKKKDACRTMGPAKVKVPSPKEYLQKHTHEVTMSQKSAFLNSADKIPRCLDEGKKRPPVPLHTEHPPMGVYSNKSFIKTNVAEAVMAVPKKPQPMLVDTKKGDKLLLETSGLVPKYIKKKDYGSTPEYLVKLNEEVMRAQEEYDSYVKQRLKMGAMKEISDEERQTVLQGLKKNWEELNHDYQGLSVVIDTPAKKAYKERLEKELTKLERDIQAMEKHKVIYIANN</sequence>
<keyword evidence="4" id="KW-0206">Cytoskeleton</keyword>
<proteinExistence type="predicted"/>
<evidence type="ECO:0000256" key="6">
    <source>
        <dbReference type="SAM" id="MobiDB-lite"/>
    </source>
</evidence>
<comment type="subcellular location">
    <subcellularLocation>
        <location evidence="1">Cell projection</location>
        <location evidence="1">Cilium</location>
    </subcellularLocation>
    <subcellularLocation>
        <location evidence="2">Cytoplasm</location>
        <location evidence="2">Cytoskeleton</location>
    </subcellularLocation>
</comment>
<name>A0AAD1RVF7_PELCU</name>
<dbReference type="GO" id="GO:0001669">
    <property type="term" value="C:acrosomal vesicle"/>
    <property type="evidence" value="ECO:0007669"/>
    <property type="project" value="TreeGrafter"/>
</dbReference>
<protein>
    <recommendedName>
        <fullName evidence="7">Enkurin domain-containing protein</fullName>
    </recommendedName>
</protein>
<evidence type="ECO:0000256" key="1">
    <source>
        <dbReference type="ARBA" id="ARBA00004138"/>
    </source>
</evidence>
<accession>A0AAD1RVF7</accession>
<dbReference type="Proteomes" id="UP001295444">
    <property type="component" value="Chromosome 04"/>
</dbReference>